<dbReference type="InterPro" id="IPR020568">
    <property type="entry name" value="Ribosomal_Su5_D2-typ_SF"/>
</dbReference>
<dbReference type="SUPFAM" id="SSF50447">
    <property type="entry name" value="Translation proteins"/>
    <property type="match status" value="1"/>
</dbReference>
<dbReference type="SMART" id="SM00889">
    <property type="entry name" value="EFG_IV"/>
    <property type="match status" value="1"/>
</dbReference>
<evidence type="ECO:0000313" key="7">
    <source>
        <dbReference type="EMBL" id="EIM55991.1"/>
    </source>
</evidence>
<sequence>MSVKHLTTGILAHVDAGKTTLSECLLYESGKIRKLGRVDHGDAYLDTDVMEKERGITIFSKQAELAFDDFSLTLLDTPGHADFSPEMERVLQVLDYAVLVISAPDRVTGQVRTLWKLLNHYGVPAIIFVNKMDQPGMDAAEILAELQEQLDSHCVDFFGEAQDLQSEEYRECLAVCDDDVLERYLEGTDVTEEDIARMILERKLYPVCFGSALKNQGIDRLVEMIGTYACPPAVTEEFGAKIFKISHDESGARLTWMKITGGVLKVKSVFPSKEEREPEKINQIRVYSGSSFEQVQEIEAGRICAVTGLTGTYAGEAVGAEKESAKALLQPVFTSEVIIPAGEDRSAVIRNLRLLEEEEPMLHVRVDERTGEVNAQIMGQVQTEILRRICRERFGMHLDFGPSRIVYKETIRSAVEGVGHYEPLRHYAEVHLLMEPGEPGSGLEFGSACSTDHLALNWQRLVLTHLEERIHRGVLTGAEITDMKITLIGGRAHEKHTEGGDFRQATYRAVRQGLMSARNVLLEPIYDFRAEIPAENIGRLITDIQRMDGRTDAPGGDGKTAVITGSVPAATLGDYPATVVSYTHGQGHMFCTLKGYEPARDAEEIIKASAYDPDADTEQPSASVFCSHGAGMLVPWDKVREYMHVDTGWTDAEYSESEGSEDEVQAFDGAWKKRKPELSWEEKEKARGREEEELQKIFEKTYTGSNWRTPVRSRQNDYSNEPGFWSKDGSLEAAEKAKTGAGTSVGKEEKNAYKKPVKIREKYLLVDGYNMIFSWEELRSLAAVNIDAARDRLIEILANYHGTREGSLILVFDAYKVHGGRGQVYPYNNIFVVFTKEKETADAYIEKTVHKLAANADITVATSDGLEQMIIFGDGARRMSASELAAAVELSAKELREQYLKKDD</sequence>
<dbReference type="Proteomes" id="UP000005753">
    <property type="component" value="Chromosome"/>
</dbReference>
<dbReference type="SUPFAM" id="SSF54211">
    <property type="entry name" value="Ribosomal protein S5 domain 2-like"/>
    <property type="match status" value="1"/>
</dbReference>
<dbReference type="AlphaFoldDB" id="I5AQB8"/>
<evidence type="ECO:0000256" key="1">
    <source>
        <dbReference type="ARBA" id="ARBA00003987"/>
    </source>
</evidence>
<dbReference type="CDD" id="cd03711">
    <property type="entry name" value="Tet_C"/>
    <property type="match status" value="1"/>
</dbReference>
<dbReference type="eggNOG" id="COG0480">
    <property type="taxonomic scope" value="Bacteria"/>
</dbReference>
<dbReference type="STRING" id="633697.EubceDRAFT1_0129"/>
<protein>
    <submittedName>
        <fullName evidence="7">Small GTP-binding protein domain protein</fullName>
    </submittedName>
</protein>
<dbReference type="PANTHER" id="PTHR43261">
    <property type="entry name" value="TRANSLATION ELONGATION FACTOR G-RELATED"/>
    <property type="match status" value="1"/>
</dbReference>
<dbReference type="InterPro" id="IPR031157">
    <property type="entry name" value="G_TR_CS"/>
</dbReference>
<reference evidence="7 8" key="1">
    <citation type="submission" date="2010-08" db="EMBL/GenBank/DDBJ databases">
        <authorList>
            <consortium name="US DOE Joint Genome Institute (JGI-PGF)"/>
            <person name="Lucas S."/>
            <person name="Copeland A."/>
            <person name="Lapidus A."/>
            <person name="Cheng J.-F."/>
            <person name="Bruce D."/>
            <person name="Goodwin L."/>
            <person name="Pitluck S."/>
            <person name="Land M.L."/>
            <person name="Hauser L."/>
            <person name="Chang Y.-J."/>
            <person name="Anderson I.J."/>
            <person name="Johnson E."/>
            <person name="Mulhopadhyay B."/>
            <person name="Kyrpides N."/>
            <person name="Woyke T.J."/>
        </authorList>
    </citation>
    <scope>NUCLEOTIDE SEQUENCE [LARGE SCALE GENOMIC DNA]</scope>
    <source>
        <strain evidence="7 8">6</strain>
    </source>
</reference>
<keyword evidence="5" id="KW-0046">Antibiotic resistance</keyword>
<dbReference type="PANTHER" id="PTHR43261:SF1">
    <property type="entry name" value="RIBOSOME-RELEASING FACTOR 2, MITOCHONDRIAL"/>
    <property type="match status" value="1"/>
</dbReference>
<dbReference type="SUPFAM" id="SSF52540">
    <property type="entry name" value="P-loop containing nucleoside triphosphate hydrolases"/>
    <property type="match status" value="1"/>
</dbReference>
<evidence type="ECO:0000256" key="5">
    <source>
        <dbReference type="ARBA" id="ARBA00023251"/>
    </source>
</evidence>
<keyword evidence="4" id="KW-0342">GTP-binding</keyword>
<dbReference type="Gene3D" id="3.40.50.300">
    <property type="entry name" value="P-loop containing nucleotide triphosphate hydrolases"/>
    <property type="match status" value="1"/>
</dbReference>
<dbReference type="SMART" id="SM00838">
    <property type="entry name" value="EFG_C"/>
    <property type="match status" value="1"/>
</dbReference>
<dbReference type="GO" id="GO:0046677">
    <property type="term" value="P:response to antibiotic"/>
    <property type="evidence" value="ECO:0007669"/>
    <property type="project" value="UniProtKB-KW"/>
</dbReference>
<dbReference type="Gene3D" id="2.40.30.10">
    <property type="entry name" value="Translation factors"/>
    <property type="match status" value="1"/>
</dbReference>
<evidence type="ECO:0000313" key="8">
    <source>
        <dbReference type="Proteomes" id="UP000005753"/>
    </source>
</evidence>
<evidence type="ECO:0000256" key="3">
    <source>
        <dbReference type="ARBA" id="ARBA00022917"/>
    </source>
</evidence>
<gene>
    <name evidence="7" type="ORF">EubceDRAFT1_0129</name>
</gene>
<dbReference type="Gene3D" id="3.30.70.240">
    <property type="match status" value="1"/>
</dbReference>
<dbReference type="EMBL" id="CM001487">
    <property type="protein sequence ID" value="EIM55991.1"/>
    <property type="molecule type" value="Genomic_DNA"/>
</dbReference>
<keyword evidence="8" id="KW-1185">Reference proteome</keyword>
<dbReference type="Pfam" id="PF05991">
    <property type="entry name" value="NYN_YacP"/>
    <property type="match status" value="1"/>
</dbReference>
<keyword evidence="2" id="KW-0547">Nucleotide-binding</keyword>
<dbReference type="GO" id="GO:0032790">
    <property type="term" value="P:ribosome disassembly"/>
    <property type="evidence" value="ECO:0007669"/>
    <property type="project" value="TreeGrafter"/>
</dbReference>
<dbReference type="PROSITE" id="PS00301">
    <property type="entry name" value="G_TR_1"/>
    <property type="match status" value="1"/>
</dbReference>
<dbReference type="InterPro" id="IPR053905">
    <property type="entry name" value="EF-G-like_DII"/>
</dbReference>
<dbReference type="InterPro" id="IPR035650">
    <property type="entry name" value="Tet_C"/>
</dbReference>
<dbReference type="InterPro" id="IPR014721">
    <property type="entry name" value="Ribsml_uS5_D2-typ_fold_subgr"/>
</dbReference>
<evidence type="ECO:0000256" key="4">
    <source>
        <dbReference type="ARBA" id="ARBA00023134"/>
    </source>
</evidence>
<dbReference type="PRINTS" id="PR01037">
    <property type="entry name" value="TCRTETOQM"/>
</dbReference>
<evidence type="ECO:0000259" key="6">
    <source>
        <dbReference type="PROSITE" id="PS51722"/>
    </source>
</evidence>
<dbReference type="InterPro" id="IPR010298">
    <property type="entry name" value="YacP-like"/>
</dbReference>
<dbReference type="GO" id="GO:0006412">
    <property type="term" value="P:translation"/>
    <property type="evidence" value="ECO:0007669"/>
    <property type="project" value="UniProtKB-KW"/>
</dbReference>
<dbReference type="SUPFAM" id="SSF54980">
    <property type="entry name" value="EF-G C-terminal domain-like"/>
    <property type="match status" value="2"/>
</dbReference>
<keyword evidence="3" id="KW-0648">Protein biosynthesis</keyword>
<dbReference type="InterPro" id="IPR000795">
    <property type="entry name" value="T_Tr_GTP-bd_dom"/>
</dbReference>
<dbReference type="InterPro" id="IPR000640">
    <property type="entry name" value="EFG_V-like"/>
</dbReference>
<dbReference type="Pfam" id="PF03764">
    <property type="entry name" value="EFG_IV"/>
    <property type="match status" value="1"/>
</dbReference>
<comment type="function">
    <text evidence="1">Abolishes the inhibitory effect of tetracyclin on protein synthesis by a non-covalent modification of the ribosomes.</text>
</comment>
<dbReference type="Gene3D" id="3.30.230.10">
    <property type="match status" value="1"/>
</dbReference>
<dbReference type="PRINTS" id="PR00315">
    <property type="entry name" value="ELONGATNFCT"/>
</dbReference>
<name>I5AQB8_EUBC6</name>
<dbReference type="Pfam" id="PF00679">
    <property type="entry name" value="EFG_C"/>
    <property type="match status" value="1"/>
</dbReference>
<reference evidence="7 8" key="2">
    <citation type="submission" date="2012-02" db="EMBL/GenBank/DDBJ databases">
        <title>Improved High-Quality Draft sequence of Eubacterium cellulosolvens 6.</title>
        <authorList>
            <consortium name="US DOE Joint Genome Institute"/>
            <person name="Lucas S."/>
            <person name="Han J."/>
            <person name="Lapidus A."/>
            <person name="Cheng J.-F."/>
            <person name="Goodwin L."/>
            <person name="Pitluck S."/>
            <person name="Peters L."/>
            <person name="Mikhailova N."/>
            <person name="Gu W."/>
            <person name="Detter J.C."/>
            <person name="Han C."/>
            <person name="Tapia R."/>
            <person name="Land M."/>
            <person name="Hauser L."/>
            <person name="Kyrpides N."/>
            <person name="Ivanova N."/>
            <person name="Pagani I."/>
            <person name="Johnson E."/>
            <person name="Mukhopadhyay B."/>
            <person name="Anderson I."/>
            <person name="Woyke T."/>
        </authorList>
    </citation>
    <scope>NUCLEOTIDE SEQUENCE [LARGE SCALE GENOMIC DNA]</scope>
    <source>
        <strain evidence="7 8">6</strain>
    </source>
</reference>
<dbReference type="InterPro" id="IPR027417">
    <property type="entry name" value="P-loop_NTPase"/>
</dbReference>
<dbReference type="Gene3D" id="3.30.70.870">
    <property type="entry name" value="Elongation Factor G (Translational Gtpase), domain 3"/>
    <property type="match status" value="1"/>
</dbReference>
<dbReference type="GO" id="GO:0003924">
    <property type="term" value="F:GTPase activity"/>
    <property type="evidence" value="ECO:0007669"/>
    <property type="project" value="InterPro"/>
</dbReference>
<dbReference type="Pfam" id="PF14492">
    <property type="entry name" value="EFG_III"/>
    <property type="match status" value="1"/>
</dbReference>
<feature type="domain" description="Tr-type G" evidence="6">
    <location>
        <begin position="3"/>
        <end position="233"/>
    </location>
</feature>
<dbReference type="HOGENOM" id="CLU_002794_5_0_9"/>
<dbReference type="CDD" id="cd10912">
    <property type="entry name" value="PIN_YacP-like"/>
    <property type="match status" value="1"/>
</dbReference>
<dbReference type="InterPro" id="IPR035647">
    <property type="entry name" value="EFG_III/V"/>
</dbReference>
<dbReference type="InterPro" id="IPR005517">
    <property type="entry name" value="Transl_elong_EFG/EF2_IV"/>
</dbReference>
<dbReference type="OrthoDB" id="9801472at2"/>
<dbReference type="InterPro" id="IPR009000">
    <property type="entry name" value="Transl_B-barrel_sf"/>
</dbReference>
<evidence type="ECO:0000256" key="2">
    <source>
        <dbReference type="ARBA" id="ARBA00022741"/>
    </source>
</evidence>
<dbReference type="NCBIfam" id="TIGR00231">
    <property type="entry name" value="small_GTP"/>
    <property type="match status" value="1"/>
</dbReference>
<dbReference type="InterPro" id="IPR041095">
    <property type="entry name" value="EFG_II"/>
</dbReference>
<accession>I5AQB8</accession>
<dbReference type="Pfam" id="PF00009">
    <property type="entry name" value="GTP_EFTU"/>
    <property type="match status" value="1"/>
</dbReference>
<dbReference type="Pfam" id="PF22042">
    <property type="entry name" value="EF-G_D2"/>
    <property type="match status" value="1"/>
</dbReference>
<dbReference type="InterPro" id="IPR005225">
    <property type="entry name" value="Small_GTP-bd"/>
</dbReference>
<proteinExistence type="predicted"/>
<dbReference type="PROSITE" id="PS51722">
    <property type="entry name" value="G_TR_2"/>
    <property type="match status" value="1"/>
</dbReference>
<organism evidence="7 8">
    <name type="scientific">Eubacterium cellulosolvens (strain ATCC 43171 / JCM 9499 / 6)</name>
    <name type="common">Cillobacterium cellulosolvens</name>
    <dbReference type="NCBI Taxonomy" id="633697"/>
    <lineage>
        <taxon>Bacteria</taxon>
        <taxon>Bacillati</taxon>
        <taxon>Bacillota</taxon>
        <taxon>Clostridia</taxon>
        <taxon>Eubacteriales</taxon>
        <taxon>Eubacteriaceae</taxon>
        <taxon>Eubacterium</taxon>
    </lineage>
</organism>
<dbReference type="GO" id="GO:0005525">
    <property type="term" value="F:GTP binding"/>
    <property type="evidence" value="ECO:0007669"/>
    <property type="project" value="UniProtKB-KW"/>
</dbReference>